<sequence>MDAATEARHLELAVRLAAENGQSGQLPFGAVVVRGGEVVTTGVNTTLRDHDPTAHAEVAAIRAACRQIGTTRLTDAVVVSSCEPCPMCHVAAVVAGVTEMVYAATSVQAAEHGFVSLPELVRIRDRLADVRRAHLRHVPTPGNVVPFRSFGGIDGTGSARP</sequence>
<comment type="caution">
    <text evidence="2">The sequence shown here is derived from an EMBL/GenBank/DDBJ whole genome shotgun (WGS) entry which is preliminary data.</text>
</comment>
<dbReference type="InterPro" id="IPR016193">
    <property type="entry name" value="Cytidine_deaminase-like"/>
</dbReference>
<reference evidence="2 3" key="1">
    <citation type="submission" date="2019-06" db="EMBL/GenBank/DDBJ databases">
        <title>Sequencing the genomes of 1000 actinobacteria strains.</title>
        <authorList>
            <person name="Klenk H.-P."/>
        </authorList>
    </citation>
    <scope>NUCLEOTIDE SEQUENCE [LARGE SCALE GENOMIC DNA]</scope>
    <source>
        <strain evidence="2 3">DSM 45671</strain>
    </source>
</reference>
<dbReference type="PANTHER" id="PTHR11079">
    <property type="entry name" value="CYTOSINE DEAMINASE FAMILY MEMBER"/>
    <property type="match status" value="1"/>
</dbReference>
<organism evidence="2 3">
    <name type="scientific">Pseudonocardia hierapolitana</name>
    <dbReference type="NCBI Taxonomy" id="1128676"/>
    <lineage>
        <taxon>Bacteria</taxon>
        <taxon>Bacillati</taxon>
        <taxon>Actinomycetota</taxon>
        <taxon>Actinomycetes</taxon>
        <taxon>Pseudonocardiales</taxon>
        <taxon>Pseudonocardiaceae</taxon>
        <taxon>Pseudonocardia</taxon>
    </lineage>
</organism>
<dbReference type="Pfam" id="PF00383">
    <property type="entry name" value="dCMP_cyt_deam_1"/>
    <property type="match status" value="1"/>
</dbReference>
<protein>
    <submittedName>
        <fullName evidence="2">tRNA(Arg) A34 adenosine deaminase TadA</fullName>
    </submittedName>
</protein>
<dbReference type="PANTHER" id="PTHR11079:SF161">
    <property type="entry name" value="CMP_DCMP-TYPE DEAMINASE DOMAIN-CONTAINING PROTEIN"/>
    <property type="match status" value="1"/>
</dbReference>
<dbReference type="InterPro" id="IPR002125">
    <property type="entry name" value="CMP_dCMP_dom"/>
</dbReference>
<dbReference type="SUPFAM" id="SSF53927">
    <property type="entry name" value="Cytidine deaminase-like"/>
    <property type="match status" value="1"/>
</dbReference>
<evidence type="ECO:0000313" key="2">
    <source>
        <dbReference type="EMBL" id="TWF74962.1"/>
    </source>
</evidence>
<dbReference type="OrthoDB" id="9802676at2"/>
<dbReference type="RefSeq" id="WP_147254252.1">
    <property type="nucleotide sequence ID" value="NZ_VIWU01000001.1"/>
</dbReference>
<dbReference type="AlphaFoldDB" id="A0A561SJG3"/>
<evidence type="ECO:0000259" key="1">
    <source>
        <dbReference type="PROSITE" id="PS51747"/>
    </source>
</evidence>
<keyword evidence="3" id="KW-1185">Reference proteome</keyword>
<feature type="domain" description="CMP/dCMP-type deaminase" evidence="1">
    <location>
        <begin position="2"/>
        <end position="117"/>
    </location>
</feature>
<proteinExistence type="predicted"/>
<dbReference type="GO" id="GO:0006152">
    <property type="term" value="P:purine nucleoside catabolic process"/>
    <property type="evidence" value="ECO:0007669"/>
    <property type="project" value="TreeGrafter"/>
</dbReference>
<dbReference type="GO" id="GO:0047974">
    <property type="term" value="F:guanosine deaminase activity"/>
    <property type="evidence" value="ECO:0007669"/>
    <property type="project" value="TreeGrafter"/>
</dbReference>
<evidence type="ECO:0000313" key="3">
    <source>
        <dbReference type="Proteomes" id="UP000321261"/>
    </source>
</evidence>
<name>A0A561SJG3_9PSEU</name>
<dbReference type="Proteomes" id="UP000321261">
    <property type="component" value="Unassembled WGS sequence"/>
</dbReference>
<dbReference type="PROSITE" id="PS51747">
    <property type="entry name" value="CYT_DCMP_DEAMINASES_2"/>
    <property type="match status" value="1"/>
</dbReference>
<dbReference type="EMBL" id="VIWU01000001">
    <property type="protein sequence ID" value="TWF74962.1"/>
    <property type="molecule type" value="Genomic_DNA"/>
</dbReference>
<accession>A0A561SJG3</accession>
<gene>
    <name evidence="2" type="ORF">FHX44_11846</name>
</gene>
<dbReference type="CDD" id="cd01285">
    <property type="entry name" value="nucleoside_deaminase"/>
    <property type="match status" value="1"/>
</dbReference>
<dbReference type="Gene3D" id="3.40.140.10">
    <property type="entry name" value="Cytidine Deaminase, domain 2"/>
    <property type="match status" value="1"/>
</dbReference>